<sequence length="344" mass="38754">MNSFINSKNCSPTANSPLIKQSSIYALTFDELQNTLGGSGKDFGSMNMDELLKNIGTAEEIQSMTSNFNLDINMALQKQESLTLSRTISQKTVDEVWRDLVKENDECKDADPVKEPSFHPQEKQPTFGEMTLEVFLKRAGAVSENNQTQGYKNMIQNQGFHQEEFFPENRNEVDILQDATSSKLSKPQKVLPKPASFSSTSSINLVNNAQMGSRENGVSINGMTDLPIKTGYPLDLYQNGNLDTSPSPPPCYGGGHKRKKSDTFERKLERRQKRMINNRESAARSRARKQAYTMELEAEIAHLKEELQKKQEEIIVLQNFQISENMKLCGGGKLCLRRTKTGPW</sequence>
<evidence type="ECO:0000256" key="3">
    <source>
        <dbReference type="ARBA" id="ARBA00023242"/>
    </source>
</evidence>
<dbReference type="SMART" id="SM00338">
    <property type="entry name" value="BRLZ"/>
    <property type="match status" value="1"/>
</dbReference>
<dbReference type="Pfam" id="PF00170">
    <property type="entry name" value="bZIP_1"/>
    <property type="match status" value="1"/>
</dbReference>
<accession>A0A9R1UJI0</accession>
<feature type="domain" description="BZIP" evidence="6">
    <location>
        <begin position="268"/>
        <end position="319"/>
    </location>
</feature>
<dbReference type="GO" id="GO:0003700">
    <property type="term" value="F:DNA-binding transcription factor activity"/>
    <property type="evidence" value="ECO:0007669"/>
    <property type="project" value="InterPro"/>
</dbReference>
<keyword evidence="3" id="KW-0539">Nucleus</keyword>
<dbReference type="Proteomes" id="UP000235145">
    <property type="component" value="Unassembled WGS sequence"/>
</dbReference>
<dbReference type="InterPro" id="IPR043452">
    <property type="entry name" value="BZIP46-like"/>
</dbReference>
<evidence type="ECO:0000256" key="2">
    <source>
        <dbReference type="ARBA" id="ARBA00023125"/>
    </source>
</evidence>
<dbReference type="GO" id="GO:0003677">
    <property type="term" value="F:DNA binding"/>
    <property type="evidence" value="ECO:0007669"/>
    <property type="project" value="UniProtKB-KW"/>
</dbReference>
<keyword evidence="2" id="KW-0238">DNA-binding</keyword>
<dbReference type="InterPro" id="IPR004827">
    <property type="entry name" value="bZIP"/>
</dbReference>
<organism evidence="7 8">
    <name type="scientific">Lactuca sativa</name>
    <name type="common">Garden lettuce</name>
    <dbReference type="NCBI Taxonomy" id="4236"/>
    <lineage>
        <taxon>Eukaryota</taxon>
        <taxon>Viridiplantae</taxon>
        <taxon>Streptophyta</taxon>
        <taxon>Embryophyta</taxon>
        <taxon>Tracheophyta</taxon>
        <taxon>Spermatophyta</taxon>
        <taxon>Magnoliopsida</taxon>
        <taxon>eudicotyledons</taxon>
        <taxon>Gunneridae</taxon>
        <taxon>Pentapetalae</taxon>
        <taxon>asterids</taxon>
        <taxon>campanulids</taxon>
        <taxon>Asterales</taxon>
        <taxon>Asteraceae</taxon>
        <taxon>Cichorioideae</taxon>
        <taxon>Cichorieae</taxon>
        <taxon>Lactucinae</taxon>
        <taxon>Lactuca</taxon>
    </lineage>
</organism>
<comment type="subcellular location">
    <subcellularLocation>
        <location evidence="1">Nucleus</location>
    </subcellularLocation>
</comment>
<dbReference type="SUPFAM" id="SSF57959">
    <property type="entry name" value="Leucine zipper domain"/>
    <property type="match status" value="1"/>
</dbReference>
<reference evidence="7 8" key="1">
    <citation type="journal article" date="2017" name="Nat. Commun.">
        <title>Genome assembly with in vitro proximity ligation data and whole-genome triplication in lettuce.</title>
        <authorList>
            <person name="Reyes-Chin-Wo S."/>
            <person name="Wang Z."/>
            <person name="Yang X."/>
            <person name="Kozik A."/>
            <person name="Arikit S."/>
            <person name="Song C."/>
            <person name="Xia L."/>
            <person name="Froenicke L."/>
            <person name="Lavelle D.O."/>
            <person name="Truco M.J."/>
            <person name="Xia R."/>
            <person name="Zhu S."/>
            <person name="Xu C."/>
            <person name="Xu H."/>
            <person name="Xu X."/>
            <person name="Cox K."/>
            <person name="Korf I."/>
            <person name="Meyers B.C."/>
            <person name="Michelmore R.W."/>
        </authorList>
    </citation>
    <scope>NUCLEOTIDE SEQUENCE [LARGE SCALE GENOMIC DNA]</scope>
    <source>
        <strain evidence="8">cv. Salinas</strain>
        <tissue evidence="7">Seedlings</tissue>
    </source>
</reference>
<dbReference type="CDD" id="cd14707">
    <property type="entry name" value="bZIP_plant_BZIP46"/>
    <property type="match status" value="1"/>
</dbReference>
<dbReference type="AlphaFoldDB" id="A0A9R1UJI0"/>
<dbReference type="EMBL" id="NBSK02000009">
    <property type="protein sequence ID" value="KAJ0188163.1"/>
    <property type="molecule type" value="Genomic_DNA"/>
</dbReference>
<keyword evidence="8" id="KW-1185">Reference proteome</keyword>
<evidence type="ECO:0000313" key="8">
    <source>
        <dbReference type="Proteomes" id="UP000235145"/>
    </source>
</evidence>
<dbReference type="Gramene" id="rna-gnl|WGS:NBSK|LSAT_9X111061_mrna">
    <property type="protein sequence ID" value="cds-PLY92329.1"/>
    <property type="gene ID" value="gene-LSAT_9X111061"/>
</dbReference>
<evidence type="ECO:0000256" key="1">
    <source>
        <dbReference type="ARBA" id="ARBA00004123"/>
    </source>
</evidence>
<dbReference type="GO" id="GO:0005634">
    <property type="term" value="C:nucleus"/>
    <property type="evidence" value="ECO:0000318"/>
    <property type="project" value="GO_Central"/>
</dbReference>
<evidence type="ECO:0000256" key="5">
    <source>
        <dbReference type="SAM" id="MobiDB-lite"/>
    </source>
</evidence>
<dbReference type="Gene3D" id="1.20.5.170">
    <property type="match status" value="1"/>
</dbReference>
<gene>
    <name evidence="7" type="ORF">LSAT_V11C900500410</name>
</gene>
<keyword evidence="4" id="KW-0175">Coiled coil</keyword>
<evidence type="ECO:0000313" key="7">
    <source>
        <dbReference type="EMBL" id="KAJ0188163.1"/>
    </source>
</evidence>
<name>A0A9R1UJI0_LACSA</name>
<dbReference type="PANTHER" id="PTHR22952:SF463">
    <property type="entry name" value="ABSCISIC ACID-INSENSITIVE 5-LIKE PROTEIN 7"/>
    <property type="match status" value="1"/>
</dbReference>
<feature type="region of interest" description="Disordered" evidence="5">
    <location>
        <begin position="242"/>
        <end position="263"/>
    </location>
</feature>
<dbReference type="PANTHER" id="PTHR22952">
    <property type="entry name" value="CAMP-RESPONSE ELEMENT BINDING PROTEIN-RELATED"/>
    <property type="match status" value="1"/>
</dbReference>
<dbReference type="GO" id="GO:0045893">
    <property type="term" value="P:positive regulation of DNA-templated transcription"/>
    <property type="evidence" value="ECO:0007669"/>
    <property type="project" value="InterPro"/>
</dbReference>
<evidence type="ECO:0000259" key="6">
    <source>
        <dbReference type="PROSITE" id="PS50217"/>
    </source>
</evidence>
<proteinExistence type="predicted"/>
<comment type="caution">
    <text evidence="7">The sequence shown here is derived from an EMBL/GenBank/DDBJ whole genome shotgun (WGS) entry which is preliminary data.</text>
</comment>
<evidence type="ECO:0000256" key="4">
    <source>
        <dbReference type="SAM" id="Coils"/>
    </source>
</evidence>
<dbReference type="InterPro" id="IPR046347">
    <property type="entry name" value="bZIP_sf"/>
</dbReference>
<dbReference type="PROSITE" id="PS50217">
    <property type="entry name" value="BZIP"/>
    <property type="match status" value="1"/>
</dbReference>
<protein>
    <recommendedName>
        <fullName evidence="6">BZIP domain-containing protein</fullName>
    </recommendedName>
</protein>
<feature type="coiled-coil region" evidence="4">
    <location>
        <begin position="293"/>
        <end position="320"/>
    </location>
</feature>